<accession>A0ABY5PAJ2</accession>
<dbReference type="Proteomes" id="UP001058860">
    <property type="component" value="Chromosome"/>
</dbReference>
<organism evidence="2 3">
    <name type="scientific">Svornostia abyssi</name>
    <dbReference type="NCBI Taxonomy" id="2898438"/>
    <lineage>
        <taxon>Bacteria</taxon>
        <taxon>Bacillati</taxon>
        <taxon>Actinomycetota</taxon>
        <taxon>Thermoleophilia</taxon>
        <taxon>Solirubrobacterales</taxon>
        <taxon>Baekduiaceae</taxon>
        <taxon>Svornostia</taxon>
    </lineage>
</organism>
<name>A0ABY5PAJ2_9ACTN</name>
<protein>
    <submittedName>
        <fullName evidence="2">Uncharacterized protein</fullName>
    </submittedName>
</protein>
<evidence type="ECO:0000256" key="1">
    <source>
        <dbReference type="SAM" id="MobiDB-lite"/>
    </source>
</evidence>
<feature type="region of interest" description="Disordered" evidence="1">
    <location>
        <begin position="41"/>
        <end position="89"/>
    </location>
</feature>
<evidence type="ECO:0000313" key="3">
    <source>
        <dbReference type="Proteomes" id="UP001058860"/>
    </source>
</evidence>
<dbReference type="EMBL" id="CP088295">
    <property type="protein sequence ID" value="UUY01622.1"/>
    <property type="molecule type" value="Genomic_DNA"/>
</dbReference>
<proteinExistence type="predicted"/>
<gene>
    <name evidence="2" type="ORF">LRS13_12855</name>
</gene>
<sequence>MPRQLVGEPLVQPATVAQAGQRVAPGEALELAFLHLGLLPHDRDEPAEAPHHRQHGHRDDRRDRRGPTDQDGGEQHHGREREMRDDRAA</sequence>
<keyword evidence="3" id="KW-1185">Reference proteome</keyword>
<evidence type="ECO:0000313" key="2">
    <source>
        <dbReference type="EMBL" id="UUY01622.1"/>
    </source>
</evidence>
<dbReference type="RefSeq" id="WP_353862175.1">
    <property type="nucleotide sequence ID" value="NZ_CP088295.1"/>
</dbReference>
<reference evidence="3" key="1">
    <citation type="submission" date="2021-11" db="EMBL/GenBank/DDBJ databases">
        <title>Cultivation dependent microbiological survey of springs from the worlds oldest radium mine currently devoted to the extraction of radon-saturated water.</title>
        <authorList>
            <person name="Kapinusova G."/>
            <person name="Smrhova T."/>
            <person name="Strejcek M."/>
            <person name="Suman J."/>
            <person name="Jani K."/>
            <person name="Pajer P."/>
            <person name="Uhlik O."/>
        </authorList>
    </citation>
    <scope>NUCLEOTIDE SEQUENCE [LARGE SCALE GENOMIC DNA]</scope>
    <source>
        <strain evidence="3">J379</strain>
    </source>
</reference>